<keyword evidence="7" id="KW-1185">Reference proteome</keyword>
<name>A0AAW3ZTZ9_9GAMM</name>
<keyword evidence="3 4" id="KW-0408">Iron</keyword>
<dbReference type="PROSITE" id="PS51007">
    <property type="entry name" value="CYTC"/>
    <property type="match status" value="2"/>
</dbReference>
<dbReference type="PANTHER" id="PTHR35008:SF4">
    <property type="entry name" value="BLL4482 PROTEIN"/>
    <property type="match status" value="1"/>
</dbReference>
<gene>
    <name evidence="6" type="ORF">IFO71_19580</name>
</gene>
<dbReference type="SUPFAM" id="SSF46626">
    <property type="entry name" value="Cytochrome c"/>
    <property type="match status" value="2"/>
</dbReference>
<dbReference type="EMBL" id="JACYTR010000074">
    <property type="protein sequence ID" value="MBD8527954.1"/>
    <property type="molecule type" value="Genomic_DNA"/>
</dbReference>
<evidence type="ECO:0000259" key="5">
    <source>
        <dbReference type="PROSITE" id="PS51007"/>
    </source>
</evidence>
<accession>A0AAW3ZTZ9</accession>
<evidence type="ECO:0000256" key="1">
    <source>
        <dbReference type="ARBA" id="ARBA00022617"/>
    </source>
</evidence>
<sequence>MKRLAVWLLRGMLVLLLLLGAVLLAGYLHYQGAAGRHYAINDPPLQLPTDSHAMARGAHLYITRGCADCHGADGGGAEVMDAGPVARVVAGNLTPKALAARGYDADRIAAAIRHGVGADGRPLFFMPAGDFHGMSDADTAALVAYLGTLPEQSRDPGRGGLRPLGWVLNMLGKFPAFPAETLDHRPRPRSAPEAKANATYGEYVIEVCRGCHGVDLRGGLQHGPNSPPSSDLSPRGLRDWRLEDFMRAMRQGLRPDGRQLDPFMPWQSLGQMSDLELRAMWAYLQTLPKD</sequence>
<dbReference type="GO" id="GO:0046872">
    <property type="term" value="F:metal ion binding"/>
    <property type="evidence" value="ECO:0007669"/>
    <property type="project" value="UniProtKB-KW"/>
</dbReference>
<dbReference type="InterPro" id="IPR009056">
    <property type="entry name" value="Cyt_c-like_dom"/>
</dbReference>
<keyword evidence="2 4" id="KW-0479">Metal-binding</keyword>
<dbReference type="InterPro" id="IPR036909">
    <property type="entry name" value="Cyt_c-like_dom_sf"/>
</dbReference>
<dbReference type="RefSeq" id="WP_192031376.1">
    <property type="nucleotide sequence ID" value="NZ_JACYTR010000074.1"/>
</dbReference>
<evidence type="ECO:0000256" key="3">
    <source>
        <dbReference type="ARBA" id="ARBA00023004"/>
    </source>
</evidence>
<evidence type="ECO:0000256" key="2">
    <source>
        <dbReference type="ARBA" id="ARBA00022723"/>
    </source>
</evidence>
<dbReference type="PANTHER" id="PTHR35008">
    <property type="entry name" value="BLL4482 PROTEIN-RELATED"/>
    <property type="match status" value="1"/>
</dbReference>
<proteinExistence type="predicted"/>
<dbReference type="GO" id="GO:0020037">
    <property type="term" value="F:heme binding"/>
    <property type="evidence" value="ECO:0007669"/>
    <property type="project" value="InterPro"/>
</dbReference>
<dbReference type="InterPro" id="IPR051459">
    <property type="entry name" value="Cytochrome_c-type_DH"/>
</dbReference>
<evidence type="ECO:0000313" key="7">
    <source>
        <dbReference type="Proteomes" id="UP000613768"/>
    </source>
</evidence>
<dbReference type="GO" id="GO:0009055">
    <property type="term" value="F:electron transfer activity"/>
    <property type="evidence" value="ECO:0007669"/>
    <property type="project" value="InterPro"/>
</dbReference>
<organism evidence="6 7">
    <name type="scientific">Pseudomarimonas arenosa</name>
    <dbReference type="NCBI Taxonomy" id="2774145"/>
    <lineage>
        <taxon>Bacteria</taxon>
        <taxon>Pseudomonadati</taxon>
        <taxon>Pseudomonadota</taxon>
        <taxon>Gammaproteobacteria</taxon>
        <taxon>Lysobacterales</taxon>
        <taxon>Lysobacteraceae</taxon>
        <taxon>Pseudomarimonas</taxon>
    </lineage>
</organism>
<dbReference type="Proteomes" id="UP000613768">
    <property type="component" value="Unassembled WGS sequence"/>
</dbReference>
<comment type="caution">
    <text evidence="6">The sequence shown here is derived from an EMBL/GenBank/DDBJ whole genome shotgun (WGS) entry which is preliminary data.</text>
</comment>
<reference evidence="6 7" key="1">
    <citation type="submission" date="2020-09" db="EMBL/GenBank/DDBJ databases">
        <title>Pseudoxanthomonas sp. CAU 1598 isolated from sand of Yaerae Beach.</title>
        <authorList>
            <person name="Kim W."/>
        </authorList>
    </citation>
    <scope>NUCLEOTIDE SEQUENCE [LARGE SCALE GENOMIC DNA]</scope>
    <source>
        <strain evidence="6 7">CAU 1598</strain>
    </source>
</reference>
<evidence type="ECO:0000313" key="6">
    <source>
        <dbReference type="EMBL" id="MBD8527954.1"/>
    </source>
</evidence>
<protein>
    <submittedName>
        <fullName evidence="6">C-type cytochrome</fullName>
    </submittedName>
</protein>
<dbReference type="Gene3D" id="1.10.760.10">
    <property type="entry name" value="Cytochrome c-like domain"/>
    <property type="match status" value="2"/>
</dbReference>
<feature type="domain" description="Cytochrome c" evidence="5">
    <location>
        <begin position="196"/>
        <end position="288"/>
    </location>
</feature>
<feature type="domain" description="Cytochrome c" evidence="5">
    <location>
        <begin position="52"/>
        <end position="150"/>
    </location>
</feature>
<keyword evidence="1 4" id="KW-0349">Heme</keyword>
<evidence type="ECO:0000256" key="4">
    <source>
        <dbReference type="PROSITE-ProRule" id="PRU00433"/>
    </source>
</evidence>
<dbReference type="AlphaFoldDB" id="A0AAW3ZTZ9"/>
<dbReference type="Pfam" id="PF00034">
    <property type="entry name" value="Cytochrom_C"/>
    <property type="match status" value="2"/>
</dbReference>